<organism evidence="1 2">
    <name type="scientific">Candidatus Magnetaquiglobus chichijimensis</name>
    <dbReference type="NCBI Taxonomy" id="3141448"/>
    <lineage>
        <taxon>Bacteria</taxon>
        <taxon>Pseudomonadati</taxon>
        <taxon>Pseudomonadota</taxon>
        <taxon>Magnetococcia</taxon>
        <taxon>Magnetococcales</taxon>
        <taxon>Candidatus Magnetaquicoccaceae</taxon>
        <taxon>Candidatus Magnetaquiglobus</taxon>
    </lineage>
</organism>
<sequence length="34" mass="3767">MEAKLSTAKVKSLAVPEGEQNLFVWDTSLRGFDV</sequence>
<reference evidence="1 2" key="1">
    <citation type="submission" date="2024-05" db="EMBL/GenBank/DDBJ databases">
        <authorList>
            <consortium name="Candidatus Magnetaquicoccaceae bacterium FCR-1 genome sequencing consortium"/>
            <person name="Shimoshige H."/>
            <person name="Shimamura S."/>
            <person name="Taoka A."/>
            <person name="Kobayashi H."/>
            <person name="Maekawa T."/>
        </authorList>
    </citation>
    <scope>NUCLEOTIDE SEQUENCE [LARGE SCALE GENOMIC DNA]</scope>
    <source>
        <strain evidence="1 2">FCR-1</strain>
    </source>
</reference>
<keyword evidence="2" id="KW-1185">Reference proteome</keyword>
<proteinExistence type="predicted"/>
<name>A0ABQ0C4H6_9PROT</name>
<evidence type="ECO:0000313" key="2">
    <source>
        <dbReference type="Proteomes" id="UP001628193"/>
    </source>
</evidence>
<accession>A0ABQ0C4H6</accession>
<dbReference type="EMBL" id="BAAFGK010000001">
    <property type="protein sequence ID" value="GAB0055785.1"/>
    <property type="molecule type" value="Genomic_DNA"/>
</dbReference>
<evidence type="ECO:0000313" key="1">
    <source>
        <dbReference type="EMBL" id="GAB0055785.1"/>
    </source>
</evidence>
<reference evidence="1 2" key="2">
    <citation type="submission" date="2024-09" db="EMBL/GenBank/DDBJ databases">
        <title>Draft genome sequence of Candidatus Magnetaquicoccaceae bacterium FCR-1.</title>
        <authorList>
            <person name="Shimoshige H."/>
            <person name="Shimamura S."/>
            <person name="Taoka A."/>
            <person name="Kobayashi H."/>
            <person name="Maekawa T."/>
        </authorList>
    </citation>
    <scope>NUCLEOTIDE SEQUENCE [LARGE SCALE GENOMIC DNA]</scope>
    <source>
        <strain evidence="1 2">FCR-1</strain>
    </source>
</reference>
<comment type="caution">
    <text evidence="1">The sequence shown here is derived from an EMBL/GenBank/DDBJ whole genome shotgun (WGS) entry which is preliminary data.</text>
</comment>
<dbReference type="Proteomes" id="UP001628193">
    <property type="component" value="Unassembled WGS sequence"/>
</dbReference>
<gene>
    <name evidence="1" type="ORF">SIID45300_00081</name>
</gene>
<protein>
    <submittedName>
        <fullName evidence="1">Uncharacterized protein</fullName>
    </submittedName>
</protein>